<dbReference type="InterPro" id="IPR053795">
    <property type="entry name" value="Lrs14"/>
</dbReference>
<dbReference type="EMBL" id="AP018553">
    <property type="protein sequence ID" value="BBD71618.1"/>
    <property type="molecule type" value="Genomic_DNA"/>
</dbReference>
<gene>
    <name evidence="3" type="ORF">GCM10007116_01360</name>
    <name evidence="2" type="ORF">HS1genome_0007</name>
</gene>
<dbReference type="Pfam" id="PF01978">
    <property type="entry name" value="TrmB"/>
    <property type="match status" value="1"/>
</dbReference>
<dbReference type="EMBL" id="BMQS01000001">
    <property type="protein sequence ID" value="GGT87052.1"/>
    <property type="molecule type" value="Genomic_DNA"/>
</dbReference>
<feature type="domain" description="Transcription regulator TrmB N-terminal" evidence="1">
    <location>
        <begin position="36"/>
        <end position="108"/>
    </location>
</feature>
<protein>
    <submittedName>
        <fullName evidence="2">TrmB family transcriptional regulator</fullName>
    </submittedName>
</protein>
<dbReference type="InterPro" id="IPR002831">
    <property type="entry name" value="Tscrpt_reg_TrmB_N"/>
</dbReference>
<proteinExistence type="predicted"/>
<reference evidence="2" key="3">
    <citation type="journal article" date="2019" name="BMC Res. Notes">
        <title>Complete genome sequence of the Sulfodiicoccus acidiphilus strain HS-1T, the first crenarchaeon that lacks polB3, isolated from an acidic hot spring in Ohwaku-dani, Hakone, Japan.</title>
        <authorList>
            <person name="Sakai H.D."/>
            <person name="Kurosawa N."/>
        </authorList>
    </citation>
    <scope>NUCLEOTIDE SEQUENCE</scope>
    <source>
        <strain evidence="2">HS-1</strain>
    </source>
</reference>
<dbReference type="KEGG" id="sacd:HS1genome_0007"/>
<dbReference type="InterPro" id="IPR036390">
    <property type="entry name" value="WH_DNA-bd_sf"/>
</dbReference>
<sequence>MLSTGDYHVGLEELQNVRVRLPSGREARVADAISFCYDLSDTDISVLKELLQQGIKSEDELAEALKLSKASINRSVNKLTSLGFVERVKDPNSKGGRPRYLYKPMPMEQLLERMRRDFSYCAEIFSKAIISLT</sequence>
<evidence type="ECO:0000313" key="2">
    <source>
        <dbReference type="EMBL" id="BBD71618.1"/>
    </source>
</evidence>
<dbReference type="OrthoDB" id="32909at2157"/>
<dbReference type="NCBIfam" id="NF040939">
    <property type="entry name" value="trans_reg_lrs14"/>
    <property type="match status" value="1"/>
</dbReference>
<dbReference type="Proteomes" id="UP000616143">
    <property type="component" value="Unassembled WGS sequence"/>
</dbReference>
<dbReference type="GO" id="GO:0003700">
    <property type="term" value="F:DNA-binding transcription factor activity"/>
    <property type="evidence" value="ECO:0007669"/>
    <property type="project" value="InterPro"/>
</dbReference>
<organism evidence="2 4">
    <name type="scientific">Sulfodiicoccus acidiphilus</name>
    <dbReference type="NCBI Taxonomy" id="1670455"/>
    <lineage>
        <taxon>Archaea</taxon>
        <taxon>Thermoproteota</taxon>
        <taxon>Thermoprotei</taxon>
        <taxon>Sulfolobales</taxon>
        <taxon>Sulfolobaceae</taxon>
        <taxon>Sulfodiicoccus</taxon>
    </lineage>
</organism>
<evidence type="ECO:0000259" key="1">
    <source>
        <dbReference type="Pfam" id="PF01978"/>
    </source>
</evidence>
<reference evidence="3" key="1">
    <citation type="journal article" date="2014" name="Int. J. Syst. Evol. Microbiol.">
        <title>Complete genome sequence of Corynebacterium casei LMG S-19264T (=DSM 44701T), isolated from a smear-ripened cheese.</title>
        <authorList>
            <consortium name="US DOE Joint Genome Institute (JGI-PGF)"/>
            <person name="Walter F."/>
            <person name="Albersmeier A."/>
            <person name="Kalinowski J."/>
            <person name="Ruckert C."/>
        </authorList>
    </citation>
    <scope>NUCLEOTIDE SEQUENCE</scope>
    <source>
        <strain evidence="3">JCM 31740</strain>
    </source>
</reference>
<dbReference type="InterPro" id="IPR036388">
    <property type="entry name" value="WH-like_DNA-bd_sf"/>
</dbReference>
<accession>A0A348B0B6</accession>
<dbReference type="SUPFAM" id="SSF46785">
    <property type="entry name" value="Winged helix' DNA-binding domain"/>
    <property type="match status" value="1"/>
</dbReference>
<keyword evidence="4" id="KW-1185">Reference proteome</keyword>
<reference evidence="3" key="4">
    <citation type="submission" date="2020-09" db="EMBL/GenBank/DDBJ databases">
        <authorList>
            <person name="Sun Q."/>
            <person name="Ohkuma M."/>
        </authorList>
    </citation>
    <scope>NUCLEOTIDE SEQUENCE</scope>
    <source>
        <strain evidence="3">JCM 31740</strain>
    </source>
</reference>
<dbReference type="Proteomes" id="UP000276741">
    <property type="component" value="Chromosome"/>
</dbReference>
<dbReference type="Gene3D" id="1.10.10.10">
    <property type="entry name" value="Winged helix-like DNA-binding domain superfamily/Winged helix DNA-binding domain"/>
    <property type="match status" value="1"/>
</dbReference>
<reference evidence="4" key="2">
    <citation type="submission" date="2018-04" db="EMBL/GenBank/DDBJ databases">
        <title>Complete genome sequence of Sulfodiicoccus acidiphilus strain HS-1.</title>
        <authorList>
            <person name="Sakai H.D."/>
            <person name="Kurosawa N."/>
        </authorList>
    </citation>
    <scope>NUCLEOTIDE SEQUENCE [LARGE SCALE GENOMIC DNA]</scope>
    <source>
        <strain evidence="4">HS-1</strain>
    </source>
</reference>
<evidence type="ECO:0000313" key="4">
    <source>
        <dbReference type="Proteomes" id="UP000276741"/>
    </source>
</evidence>
<evidence type="ECO:0000313" key="3">
    <source>
        <dbReference type="EMBL" id="GGT87052.1"/>
    </source>
</evidence>
<dbReference type="AlphaFoldDB" id="A0A348B0B6"/>
<name>A0A348B0B6_9CREN</name>